<reference evidence="7 8" key="1">
    <citation type="submission" date="2017-12" db="EMBL/GenBank/DDBJ databases">
        <title>Sequencing, de novo assembly and annotation of complete genome of a new Thraustochytrid species, strain FCC1311.</title>
        <authorList>
            <person name="Sedici K."/>
            <person name="Godart F."/>
            <person name="Aiese Cigliano R."/>
            <person name="Sanseverino W."/>
            <person name="Barakat M."/>
            <person name="Ortet P."/>
            <person name="Marechal E."/>
            <person name="Cagnac O."/>
            <person name="Amato A."/>
        </authorList>
    </citation>
    <scope>NUCLEOTIDE SEQUENCE [LARGE SCALE GENOMIC DNA]</scope>
</reference>
<dbReference type="AlphaFoldDB" id="A0A2R5GQQ4"/>
<feature type="zinc finger region" description="C3H1-type" evidence="4">
    <location>
        <begin position="86"/>
        <end position="114"/>
    </location>
</feature>
<dbReference type="OrthoDB" id="7459479at2759"/>
<gene>
    <name evidence="7" type="ORF">FCC1311_091612</name>
</gene>
<dbReference type="SMART" id="SM00356">
    <property type="entry name" value="ZnF_C3H1"/>
    <property type="match status" value="1"/>
</dbReference>
<evidence type="ECO:0000259" key="6">
    <source>
        <dbReference type="PROSITE" id="PS50103"/>
    </source>
</evidence>
<dbReference type="Pfam" id="PF00642">
    <property type="entry name" value="zf-CCCH"/>
    <property type="match status" value="1"/>
</dbReference>
<keyword evidence="3 4" id="KW-0862">Zinc</keyword>
<protein>
    <submittedName>
        <fullName evidence="7">Zinc finger protein zfs1</fullName>
    </submittedName>
</protein>
<name>A0A2R5GQQ4_9STRA</name>
<evidence type="ECO:0000256" key="4">
    <source>
        <dbReference type="PROSITE-ProRule" id="PRU00723"/>
    </source>
</evidence>
<dbReference type="SUPFAM" id="SSF90229">
    <property type="entry name" value="CCCH zinc finger"/>
    <property type="match status" value="1"/>
</dbReference>
<comment type="caution">
    <text evidence="7">The sequence shown here is derived from an EMBL/GenBank/DDBJ whole genome shotgun (WGS) entry which is preliminary data.</text>
</comment>
<organism evidence="7 8">
    <name type="scientific">Hondaea fermentalgiana</name>
    <dbReference type="NCBI Taxonomy" id="2315210"/>
    <lineage>
        <taxon>Eukaryota</taxon>
        <taxon>Sar</taxon>
        <taxon>Stramenopiles</taxon>
        <taxon>Bigyra</taxon>
        <taxon>Labyrinthulomycetes</taxon>
        <taxon>Thraustochytrida</taxon>
        <taxon>Thraustochytriidae</taxon>
        <taxon>Hondaea</taxon>
    </lineage>
</organism>
<keyword evidence="8" id="KW-1185">Reference proteome</keyword>
<evidence type="ECO:0000313" key="8">
    <source>
        <dbReference type="Proteomes" id="UP000241890"/>
    </source>
</evidence>
<dbReference type="Gene3D" id="4.10.1000.10">
    <property type="entry name" value="Zinc finger, CCCH-type"/>
    <property type="match status" value="1"/>
</dbReference>
<evidence type="ECO:0000256" key="2">
    <source>
        <dbReference type="ARBA" id="ARBA00022771"/>
    </source>
</evidence>
<accession>A0A2R5GQQ4</accession>
<dbReference type="PROSITE" id="PS50103">
    <property type="entry name" value="ZF_C3H1"/>
    <property type="match status" value="1"/>
</dbReference>
<dbReference type="Proteomes" id="UP000241890">
    <property type="component" value="Unassembled WGS sequence"/>
</dbReference>
<dbReference type="EMBL" id="BEYU01000135">
    <property type="protein sequence ID" value="GBG32935.1"/>
    <property type="molecule type" value="Genomic_DNA"/>
</dbReference>
<evidence type="ECO:0000256" key="1">
    <source>
        <dbReference type="ARBA" id="ARBA00022723"/>
    </source>
</evidence>
<evidence type="ECO:0000256" key="5">
    <source>
        <dbReference type="SAM" id="MobiDB-lite"/>
    </source>
</evidence>
<feature type="domain" description="C3H1-type" evidence="6">
    <location>
        <begin position="86"/>
        <end position="114"/>
    </location>
</feature>
<feature type="region of interest" description="Disordered" evidence="5">
    <location>
        <begin position="272"/>
        <end position="300"/>
    </location>
</feature>
<keyword evidence="1 4" id="KW-0479">Metal-binding</keyword>
<feature type="compositionally biased region" description="Basic and acidic residues" evidence="5">
    <location>
        <begin position="288"/>
        <end position="298"/>
    </location>
</feature>
<proteinExistence type="predicted"/>
<dbReference type="InterPro" id="IPR036855">
    <property type="entry name" value="Znf_CCCH_sf"/>
</dbReference>
<sequence>MAGEHERTEETVQEEPPLVAPKDPVGFVCSRRQRCELCKVVVEPGERILRVVLGGPQKQDDADVRLTSQMIWVHRDCALLHGCDLNVGRTVCKHWKRFGSCRYGAQCQFLHPVEQAKAAPIQKRVFQGRRRAVRKDGRVGVLRRFVLDLFGEARLQGGSGVLDIAGGHGELAFELSNLNGVPSCVVDPRPVKLDGFARKLSLGMYHRNLGAGGVAHVSRALAAPIVKVRHLGLYVDAALLDVVRSGCIDDAVWSDLLTRAKGLAWTAKGLHSESEDEASLRGPSSRANIHDGKQKGDEGDQVTLSMNEECDVGGSAGVEDVDQVTWSMNEDCDVGGSGGADEGDQVTWSTSENCDIGGGDGDDSPNETMSADNVVHCKENLKKSSGDLSAEVFEGPAIVDAIRSCSAVLGMHPDQATEPLVDLALWLDVPFAVVPCCVYSKLFPKRALKDGTPVRSHALLVQYLLEKDSRIRVSTLDFEGKNTVLYFDPRWTKID</sequence>
<dbReference type="PANTHER" id="PTHR36971:SF1">
    <property type="entry name" value="METHYLTRANSFERASE DOMAIN-CONTAINING PROTEIN"/>
    <property type="match status" value="1"/>
</dbReference>
<dbReference type="InterPro" id="IPR000571">
    <property type="entry name" value="Znf_CCCH"/>
</dbReference>
<dbReference type="PANTHER" id="PTHR36971">
    <property type="entry name" value="UNNAMED PRODUCT"/>
    <property type="match status" value="1"/>
</dbReference>
<dbReference type="GO" id="GO:0008270">
    <property type="term" value="F:zinc ion binding"/>
    <property type="evidence" value="ECO:0007669"/>
    <property type="project" value="UniProtKB-KW"/>
</dbReference>
<evidence type="ECO:0000313" key="7">
    <source>
        <dbReference type="EMBL" id="GBG32935.1"/>
    </source>
</evidence>
<evidence type="ECO:0000256" key="3">
    <source>
        <dbReference type="ARBA" id="ARBA00022833"/>
    </source>
</evidence>
<dbReference type="InParanoid" id="A0A2R5GQQ4"/>
<keyword evidence="2 4" id="KW-0863">Zinc-finger</keyword>